<accession>A0A2K1K7U8</accession>
<organism evidence="2">
    <name type="scientific">Physcomitrium patens</name>
    <name type="common">Spreading-leaved earth moss</name>
    <name type="synonym">Physcomitrella patens</name>
    <dbReference type="NCBI Taxonomy" id="3218"/>
    <lineage>
        <taxon>Eukaryota</taxon>
        <taxon>Viridiplantae</taxon>
        <taxon>Streptophyta</taxon>
        <taxon>Embryophyta</taxon>
        <taxon>Bryophyta</taxon>
        <taxon>Bryophytina</taxon>
        <taxon>Bryopsida</taxon>
        <taxon>Funariidae</taxon>
        <taxon>Funariales</taxon>
        <taxon>Funariaceae</taxon>
        <taxon>Physcomitrium</taxon>
    </lineage>
</organism>
<reference evidence="2 4" key="2">
    <citation type="journal article" date="2018" name="Plant J.">
        <title>The Physcomitrella patens chromosome-scale assembly reveals moss genome structure and evolution.</title>
        <authorList>
            <person name="Lang D."/>
            <person name="Ullrich K.K."/>
            <person name="Murat F."/>
            <person name="Fuchs J."/>
            <person name="Jenkins J."/>
            <person name="Haas F.B."/>
            <person name="Piednoel M."/>
            <person name="Gundlach H."/>
            <person name="Van Bel M."/>
            <person name="Meyberg R."/>
            <person name="Vives C."/>
            <person name="Morata J."/>
            <person name="Symeonidi A."/>
            <person name="Hiss M."/>
            <person name="Muchero W."/>
            <person name="Kamisugi Y."/>
            <person name="Saleh O."/>
            <person name="Blanc G."/>
            <person name="Decker E.L."/>
            <person name="van Gessel N."/>
            <person name="Grimwood J."/>
            <person name="Hayes R.D."/>
            <person name="Graham S.W."/>
            <person name="Gunter L.E."/>
            <person name="McDaniel S.F."/>
            <person name="Hoernstein S.N.W."/>
            <person name="Larsson A."/>
            <person name="Li F.W."/>
            <person name="Perroud P.F."/>
            <person name="Phillips J."/>
            <person name="Ranjan P."/>
            <person name="Rokshar D.S."/>
            <person name="Rothfels C.J."/>
            <person name="Schneider L."/>
            <person name="Shu S."/>
            <person name="Stevenson D.W."/>
            <person name="Thummler F."/>
            <person name="Tillich M."/>
            <person name="Villarreal Aguilar J.C."/>
            <person name="Widiez T."/>
            <person name="Wong G.K."/>
            <person name="Wymore A."/>
            <person name="Zhang Y."/>
            <person name="Zimmer A.D."/>
            <person name="Quatrano R.S."/>
            <person name="Mayer K.F.X."/>
            <person name="Goodstein D."/>
            <person name="Casacuberta J.M."/>
            <person name="Vandepoele K."/>
            <person name="Reski R."/>
            <person name="Cuming A.C."/>
            <person name="Tuskan G.A."/>
            <person name="Maumus F."/>
            <person name="Salse J."/>
            <person name="Schmutz J."/>
            <person name="Rensing S.A."/>
        </authorList>
    </citation>
    <scope>NUCLEOTIDE SEQUENCE [LARGE SCALE GENOMIC DNA]</scope>
    <source>
        <strain evidence="3 4">cv. Gransden 2004</strain>
    </source>
</reference>
<sequence length="110" mass="12244">MPLNLITYLIPVFFLFELGPKTALFRTVWAPRKPDAPSLAAVVDFSAIYQRAPVQFLLLQSKRLQPVQLQRFFLLQLQLFVAIAALPPPPSVAKLGDDVLLLVGSSARDK</sequence>
<dbReference type="Proteomes" id="UP000006727">
    <property type="component" value="Chromosome 8"/>
</dbReference>
<dbReference type="PaxDb" id="3218-PP1S212_71V6.1"/>
<evidence type="ECO:0000313" key="4">
    <source>
        <dbReference type="Proteomes" id="UP000006727"/>
    </source>
</evidence>
<gene>
    <name evidence="2" type="ORF">PHYPA_011743</name>
</gene>
<evidence type="ECO:0000313" key="2">
    <source>
        <dbReference type="EMBL" id="PNR49847.1"/>
    </source>
</evidence>
<dbReference type="Gramene" id="Pp3c8_18150V3.2">
    <property type="protein sequence ID" value="Pp3c8_18150V3.2"/>
    <property type="gene ID" value="Pp3c8_18150"/>
</dbReference>
<dbReference type="Gramene" id="Pp3c8_18150V3.1">
    <property type="protein sequence ID" value="Pp3c8_18150V3.1"/>
    <property type="gene ID" value="Pp3c8_18150"/>
</dbReference>
<keyword evidence="4" id="KW-1185">Reference proteome</keyword>
<keyword evidence="1" id="KW-0732">Signal</keyword>
<protein>
    <recommendedName>
        <fullName evidence="5">Secreted protein</fullName>
    </recommendedName>
</protein>
<feature type="signal peptide" evidence="1">
    <location>
        <begin position="1"/>
        <end position="25"/>
    </location>
</feature>
<dbReference type="InParanoid" id="A0A2K1K7U8"/>
<evidence type="ECO:0000313" key="3">
    <source>
        <dbReference type="EnsemblPlants" id="Pp3c8_18150V3.1"/>
    </source>
</evidence>
<dbReference type="EnsemblPlants" id="Pp3c8_18150V3.1">
    <property type="protein sequence ID" value="Pp3c8_18150V3.1"/>
    <property type="gene ID" value="Pp3c8_18150"/>
</dbReference>
<feature type="chain" id="PRO_5036042981" description="Secreted protein" evidence="1">
    <location>
        <begin position="26"/>
        <end position="110"/>
    </location>
</feature>
<reference evidence="3" key="3">
    <citation type="submission" date="2020-12" db="UniProtKB">
        <authorList>
            <consortium name="EnsemblPlants"/>
        </authorList>
    </citation>
    <scope>IDENTIFICATION</scope>
</reference>
<dbReference type="EMBL" id="ABEU02000008">
    <property type="protein sequence ID" value="PNR49847.1"/>
    <property type="molecule type" value="Genomic_DNA"/>
</dbReference>
<proteinExistence type="predicted"/>
<name>A0A2K1K7U8_PHYPA</name>
<reference evidence="2 4" key="1">
    <citation type="journal article" date="2008" name="Science">
        <title>The Physcomitrella genome reveals evolutionary insights into the conquest of land by plants.</title>
        <authorList>
            <person name="Rensing S."/>
            <person name="Lang D."/>
            <person name="Zimmer A."/>
            <person name="Terry A."/>
            <person name="Salamov A."/>
            <person name="Shapiro H."/>
            <person name="Nishiyama T."/>
            <person name="Perroud P.-F."/>
            <person name="Lindquist E."/>
            <person name="Kamisugi Y."/>
            <person name="Tanahashi T."/>
            <person name="Sakakibara K."/>
            <person name="Fujita T."/>
            <person name="Oishi K."/>
            <person name="Shin-I T."/>
            <person name="Kuroki Y."/>
            <person name="Toyoda A."/>
            <person name="Suzuki Y."/>
            <person name="Hashimoto A."/>
            <person name="Yamaguchi K."/>
            <person name="Sugano A."/>
            <person name="Kohara Y."/>
            <person name="Fujiyama A."/>
            <person name="Anterola A."/>
            <person name="Aoki S."/>
            <person name="Ashton N."/>
            <person name="Barbazuk W.B."/>
            <person name="Barker E."/>
            <person name="Bennetzen J."/>
            <person name="Bezanilla M."/>
            <person name="Blankenship R."/>
            <person name="Cho S.H."/>
            <person name="Dutcher S."/>
            <person name="Estelle M."/>
            <person name="Fawcett J.A."/>
            <person name="Gundlach H."/>
            <person name="Hanada K."/>
            <person name="Heyl A."/>
            <person name="Hicks K.A."/>
            <person name="Hugh J."/>
            <person name="Lohr M."/>
            <person name="Mayer K."/>
            <person name="Melkozernov A."/>
            <person name="Murata T."/>
            <person name="Nelson D."/>
            <person name="Pils B."/>
            <person name="Prigge M."/>
            <person name="Reiss B."/>
            <person name="Renner T."/>
            <person name="Rombauts S."/>
            <person name="Rushton P."/>
            <person name="Sanderfoot A."/>
            <person name="Schween G."/>
            <person name="Shiu S.-H."/>
            <person name="Stueber K."/>
            <person name="Theodoulou F.L."/>
            <person name="Tu H."/>
            <person name="Van de Peer Y."/>
            <person name="Verrier P.J."/>
            <person name="Waters E."/>
            <person name="Wood A."/>
            <person name="Yang L."/>
            <person name="Cove D."/>
            <person name="Cuming A."/>
            <person name="Hasebe M."/>
            <person name="Lucas S."/>
            <person name="Mishler D.B."/>
            <person name="Reski R."/>
            <person name="Grigoriev I."/>
            <person name="Quatrano R.S."/>
            <person name="Boore J.L."/>
        </authorList>
    </citation>
    <scope>NUCLEOTIDE SEQUENCE [LARGE SCALE GENOMIC DNA]</scope>
    <source>
        <strain evidence="3 4">cv. Gransden 2004</strain>
    </source>
</reference>
<evidence type="ECO:0008006" key="5">
    <source>
        <dbReference type="Google" id="ProtNLM"/>
    </source>
</evidence>
<dbReference type="AlphaFoldDB" id="A0A2K1K7U8"/>
<dbReference type="EnsemblPlants" id="Pp3c8_18150V3.2">
    <property type="protein sequence ID" value="Pp3c8_18150V3.2"/>
    <property type="gene ID" value="Pp3c8_18150"/>
</dbReference>
<evidence type="ECO:0000256" key="1">
    <source>
        <dbReference type="SAM" id="SignalP"/>
    </source>
</evidence>